<dbReference type="Proteomes" id="UP001208692">
    <property type="component" value="Unassembled WGS sequence"/>
</dbReference>
<comment type="catalytic activity">
    <reaction evidence="16">
        <text>Preferential cleavage: (Ac)2-L-Lys-D-Ala-|-D-Ala. Also transpeptidation of peptidyl-alanyl moieties that are N-acyl substituents of D-alanine.</text>
        <dbReference type="EC" id="3.4.16.4"/>
    </reaction>
</comment>
<dbReference type="InterPro" id="IPR012338">
    <property type="entry name" value="Beta-lactam/transpept-like"/>
</dbReference>
<keyword evidence="7" id="KW-0645">Protease</keyword>
<keyword evidence="24" id="KW-1185">Reference proteome</keyword>
<keyword evidence="12" id="KW-0573">Peptidoglycan synthesis</keyword>
<dbReference type="InterPro" id="IPR023346">
    <property type="entry name" value="Lysozyme-like_dom_sf"/>
</dbReference>
<evidence type="ECO:0000259" key="19">
    <source>
        <dbReference type="Pfam" id="PF00905"/>
    </source>
</evidence>
<dbReference type="Gene3D" id="3.40.710.10">
    <property type="entry name" value="DD-peptidase/beta-lactamase superfamily"/>
    <property type="match status" value="2"/>
</dbReference>
<comment type="subcellular location">
    <subcellularLocation>
        <location evidence="1">Cell membrane</location>
    </subcellularLocation>
</comment>
<protein>
    <submittedName>
        <fullName evidence="21">Penicillin-binding protein 1A</fullName>
    </submittedName>
</protein>
<proteinExistence type="inferred from homology"/>
<evidence type="ECO:0000259" key="20">
    <source>
        <dbReference type="Pfam" id="PF00912"/>
    </source>
</evidence>
<dbReference type="Pfam" id="PF00912">
    <property type="entry name" value="Transgly"/>
    <property type="match status" value="1"/>
</dbReference>
<keyword evidence="15" id="KW-0961">Cell wall biogenesis/degradation</keyword>
<evidence type="ECO:0000256" key="14">
    <source>
        <dbReference type="ARBA" id="ARBA00023268"/>
    </source>
</evidence>
<dbReference type="EMBL" id="BQKB01000029">
    <property type="protein sequence ID" value="GJM53199.1"/>
    <property type="molecule type" value="Genomic_DNA"/>
</dbReference>
<dbReference type="RefSeq" id="WP_264847409.1">
    <property type="nucleotide sequence ID" value="NZ_BPMA01000056.1"/>
</dbReference>
<keyword evidence="13 18" id="KW-0472">Membrane</keyword>
<evidence type="ECO:0000313" key="21">
    <source>
        <dbReference type="EMBL" id="GJM50520.1"/>
    </source>
</evidence>
<feature type="domain" description="Penicillin-binding protein transpeptidase" evidence="19">
    <location>
        <begin position="436"/>
        <end position="676"/>
    </location>
</feature>
<keyword evidence="9" id="KW-0808">Transferase</keyword>
<evidence type="ECO:0000256" key="9">
    <source>
        <dbReference type="ARBA" id="ARBA00022679"/>
    </source>
</evidence>
<dbReference type="GO" id="GO:0008658">
    <property type="term" value="F:penicillin binding"/>
    <property type="evidence" value="ECO:0007669"/>
    <property type="project" value="InterPro"/>
</dbReference>
<dbReference type="GO" id="GO:0008955">
    <property type="term" value="F:peptidoglycan glycosyltransferase activity"/>
    <property type="evidence" value="ECO:0007669"/>
    <property type="project" value="UniProtKB-EC"/>
</dbReference>
<comment type="similarity">
    <text evidence="4">In the N-terminal section; belongs to the glycosyltransferase 51 family.</text>
</comment>
<evidence type="ECO:0000313" key="23">
    <source>
        <dbReference type="Proteomes" id="UP001207736"/>
    </source>
</evidence>
<evidence type="ECO:0000256" key="7">
    <source>
        <dbReference type="ARBA" id="ARBA00022670"/>
    </source>
</evidence>
<evidence type="ECO:0000256" key="6">
    <source>
        <dbReference type="ARBA" id="ARBA00022645"/>
    </source>
</evidence>
<evidence type="ECO:0000256" key="11">
    <source>
        <dbReference type="ARBA" id="ARBA00022960"/>
    </source>
</evidence>
<evidence type="ECO:0000256" key="10">
    <source>
        <dbReference type="ARBA" id="ARBA00022801"/>
    </source>
</evidence>
<evidence type="ECO:0000256" key="13">
    <source>
        <dbReference type="ARBA" id="ARBA00023136"/>
    </source>
</evidence>
<keyword evidence="11" id="KW-0133">Cell shape</keyword>
<feature type="domain" description="Glycosyl transferase family 51" evidence="20">
    <location>
        <begin position="95"/>
        <end position="262"/>
    </location>
</feature>
<keyword evidence="5" id="KW-1003">Cell membrane</keyword>
<evidence type="ECO:0000313" key="22">
    <source>
        <dbReference type="EMBL" id="GJM53199.1"/>
    </source>
</evidence>
<dbReference type="InterPro" id="IPR050396">
    <property type="entry name" value="Glycosyltr_51/Transpeptidase"/>
</dbReference>
<dbReference type="Pfam" id="PF00905">
    <property type="entry name" value="Transpeptidase"/>
    <property type="match status" value="1"/>
</dbReference>
<dbReference type="PANTHER" id="PTHR32282:SF11">
    <property type="entry name" value="PENICILLIN-BINDING PROTEIN 1B"/>
    <property type="match status" value="1"/>
</dbReference>
<dbReference type="GO" id="GO:0030288">
    <property type="term" value="C:outer membrane-bounded periplasmic space"/>
    <property type="evidence" value="ECO:0007669"/>
    <property type="project" value="TreeGrafter"/>
</dbReference>
<name>A0AAV5AW34_9FLAO</name>
<evidence type="ECO:0000256" key="17">
    <source>
        <dbReference type="ARBA" id="ARBA00049902"/>
    </source>
</evidence>
<reference evidence="21 24" key="1">
    <citation type="submission" date="2021-11" db="EMBL/GenBank/DDBJ databases">
        <title>Draft genome sequence of Capnocytophaga sp. strain KC07075 isolated from cat oral cavity.</title>
        <authorList>
            <person name="Suzuki M."/>
            <person name="Imaoka K."/>
            <person name="Kimura M."/>
            <person name="Morikawa S."/>
            <person name="Maeda K."/>
        </authorList>
    </citation>
    <scope>NUCLEOTIDE SEQUENCE</scope>
    <source>
        <strain evidence="21">KC07075</strain>
        <strain evidence="22 24">KC07079</strain>
    </source>
</reference>
<dbReference type="GO" id="GO:0006508">
    <property type="term" value="P:proteolysis"/>
    <property type="evidence" value="ECO:0007669"/>
    <property type="project" value="UniProtKB-KW"/>
</dbReference>
<dbReference type="Gene3D" id="1.10.3810.10">
    <property type="entry name" value="Biosynthetic peptidoglycan transglycosylase-like"/>
    <property type="match status" value="1"/>
</dbReference>
<evidence type="ECO:0000313" key="24">
    <source>
        <dbReference type="Proteomes" id="UP001208692"/>
    </source>
</evidence>
<keyword evidence="6" id="KW-0121">Carboxypeptidase</keyword>
<dbReference type="GO" id="GO:0071555">
    <property type="term" value="P:cell wall organization"/>
    <property type="evidence" value="ECO:0007669"/>
    <property type="project" value="UniProtKB-KW"/>
</dbReference>
<dbReference type="GO" id="GO:0008360">
    <property type="term" value="P:regulation of cell shape"/>
    <property type="evidence" value="ECO:0007669"/>
    <property type="project" value="UniProtKB-KW"/>
</dbReference>
<dbReference type="Proteomes" id="UP001207736">
    <property type="component" value="Unassembled WGS sequence"/>
</dbReference>
<evidence type="ECO:0000256" key="3">
    <source>
        <dbReference type="ARBA" id="ARBA00007090"/>
    </source>
</evidence>
<dbReference type="GO" id="GO:0005886">
    <property type="term" value="C:plasma membrane"/>
    <property type="evidence" value="ECO:0007669"/>
    <property type="project" value="UniProtKB-SubCell"/>
</dbReference>
<dbReference type="AlphaFoldDB" id="A0AAV5AW34"/>
<evidence type="ECO:0000256" key="5">
    <source>
        <dbReference type="ARBA" id="ARBA00022475"/>
    </source>
</evidence>
<gene>
    <name evidence="21" type="primary">mrcA_1</name>
    <name evidence="21" type="ORF">RCZ15_14930</name>
    <name evidence="22" type="ORF">RCZ16_15160</name>
</gene>
<comment type="caution">
    <text evidence="21">The sequence shown here is derived from an EMBL/GenBank/DDBJ whole genome shotgun (WGS) entry which is preliminary data.</text>
</comment>
<sequence length="823" mass="94576">MQKFLQKIRPYIQLLQEKIRLVWIFLRQQSYKFYLKWAGISIGIGAFLFIFFITLVYFGAFGKLPSEKELKELKQAEASLVYDCENQLIGKFFIFDRTNIAYEDFPPYLIKALIATEDVRFRSHKGVDSKSLFRVFFKTILLQNDASGGGSTITMQLAKNIFGRKNSMPVNKIKEIFIARRIEKIYSKDEILTLYLNTVPFSDNTYGIESASQKFFGKSARQLTLNEAATLVGSLKATHNYNPRISLEKSQERRNTVLAQMKKYNLLSQEDFELNTKDSLAISYNYFSDNQGIAPYFREQIRLQVPELLKDVKKSDGTPYNLYKDGLRIYTTLDKTMQEYAENAVEKHMPRLQKDFETSYGKKSPWDIDNQWFKDEVKKLSVYKKLQNQGFSEQIIWNKLSQKKAMDLSFYERKDTILNHSTLDSISFYIRLLNTGFVAIDPKTGAIRSYVGGIDFEKFKYDHVVQSQRQVGSTFKPFIYATAIEYGMPACTHFSPNPITYTDYENWTPTNSSQIEADEHTYFSIGKALRESINTIAVQTLFYVGMDNVVSKIKQLGIKSEIPRVPSIALGTIEMTMLDLARAYSIFGNKGTTTTPYFIEKITDKEGKILWAYSPKKEKQVLSETTIQTMIELMRGTINQGTASRMRGQYGISNDIAGKTGTTQENKDGWFAAVTPNLLMISWVGNDRQIGFRSTRIGQGANSALPITAIFLQQLNRNTKYKKISKETFEVSEEIKATLTECEPIISDNFFERLFSGKTKDSLSGNGLFRIYKPMVDSLKIITPNEGEIQNETQSEVIQHRDDTFFEQKPKKKSLFEKLFGRK</sequence>
<dbReference type="GO" id="GO:0009252">
    <property type="term" value="P:peptidoglycan biosynthetic process"/>
    <property type="evidence" value="ECO:0007669"/>
    <property type="project" value="UniProtKB-KW"/>
</dbReference>
<keyword evidence="8" id="KW-0328">Glycosyltransferase</keyword>
<evidence type="ECO:0000256" key="16">
    <source>
        <dbReference type="ARBA" id="ARBA00034000"/>
    </source>
</evidence>
<comment type="catalytic activity">
    <reaction evidence="17">
        <text>[GlcNAc-(1-&gt;4)-Mur2Ac(oyl-L-Ala-gamma-D-Glu-L-Lys-D-Ala-D-Ala)](n)-di-trans,octa-cis-undecaprenyl diphosphate + beta-D-GlcNAc-(1-&gt;4)-Mur2Ac(oyl-L-Ala-gamma-D-Glu-L-Lys-D-Ala-D-Ala)-di-trans,octa-cis-undecaprenyl diphosphate = [GlcNAc-(1-&gt;4)-Mur2Ac(oyl-L-Ala-gamma-D-Glu-L-Lys-D-Ala-D-Ala)](n+1)-di-trans,octa-cis-undecaprenyl diphosphate + di-trans,octa-cis-undecaprenyl diphosphate + H(+)</text>
        <dbReference type="Rhea" id="RHEA:23708"/>
        <dbReference type="Rhea" id="RHEA-COMP:9602"/>
        <dbReference type="Rhea" id="RHEA-COMP:9603"/>
        <dbReference type="ChEBI" id="CHEBI:15378"/>
        <dbReference type="ChEBI" id="CHEBI:58405"/>
        <dbReference type="ChEBI" id="CHEBI:60033"/>
        <dbReference type="ChEBI" id="CHEBI:78435"/>
        <dbReference type="EC" id="2.4.99.28"/>
    </reaction>
</comment>
<dbReference type="EMBL" id="BQKA01000029">
    <property type="protein sequence ID" value="GJM50520.1"/>
    <property type="molecule type" value="Genomic_DNA"/>
</dbReference>
<dbReference type="GO" id="GO:0009002">
    <property type="term" value="F:serine-type D-Ala-D-Ala carboxypeptidase activity"/>
    <property type="evidence" value="ECO:0007669"/>
    <property type="project" value="UniProtKB-EC"/>
</dbReference>
<dbReference type="PANTHER" id="PTHR32282">
    <property type="entry name" value="BINDING PROTEIN TRANSPEPTIDASE, PUTATIVE-RELATED"/>
    <property type="match status" value="1"/>
</dbReference>
<evidence type="ECO:0000256" key="8">
    <source>
        <dbReference type="ARBA" id="ARBA00022676"/>
    </source>
</evidence>
<evidence type="ECO:0000256" key="18">
    <source>
        <dbReference type="SAM" id="Phobius"/>
    </source>
</evidence>
<dbReference type="InterPro" id="IPR001264">
    <property type="entry name" value="Glyco_trans_51"/>
</dbReference>
<dbReference type="InterPro" id="IPR036950">
    <property type="entry name" value="PBP_transglycosylase"/>
</dbReference>
<dbReference type="InterPro" id="IPR001460">
    <property type="entry name" value="PCN-bd_Tpept"/>
</dbReference>
<evidence type="ECO:0000256" key="2">
    <source>
        <dbReference type="ARBA" id="ARBA00004752"/>
    </source>
</evidence>
<keyword evidence="18" id="KW-1133">Transmembrane helix</keyword>
<evidence type="ECO:0000256" key="12">
    <source>
        <dbReference type="ARBA" id="ARBA00022984"/>
    </source>
</evidence>
<accession>A0AAV5AW34</accession>
<dbReference type="SUPFAM" id="SSF53955">
    <property type="entry name" value="Lysozyme-like"/>
    <property type="match status" value="1"/>
</dbReference>
<evidence type="ECO:0000256" key="1">
    <source>
        <dbReference type="ARBA" id="ARBA00004236"/>
    </source>
</evidence>
<feature type="transmembrane region" description="Helical" evidence="18">
    <location>
        <begin position="37"/>
        <end position="60"/>
    </location>
</feature>
<evidence type="ECO:0000256" key="15">
    <source>
        <dbReference type="ARBA" id="ARBA00023316"/>
    </source>
</evidence>
<dbReference type="SUPFAM" id="SSF56601">
    <property type="entry name" value="beta-lactamase/transpeptidase-like"/>
    <property type="match status" value="1"/>
</dbReference>
<organism evidence="21 23">
    <name type="scientific">Capnocytophaga catalasegens</name>
    <dbReference type="NCBI Taxonomy" id="1004260"/>
    <lineage>
        <taxon>Bacteria</taxon>
        <taxon>Pseudomonadati</taxon>
        <taxon>Bacteroidota</taxon>
        <taxon>Flavobacteriia</taxon>
        <taxon>Flavobacteriales</taxon>
        <taxon>Flavobacteriaceae</taxon>
        <taxon>Capnocytophaga</taxon>
    </lineage>
</organism>
<comment type="pathway">
    <text evidence="2">Cell wall biogenesis; peptidoglycan biosynthesis.</text>
</comment>
<evidence type="ECO:0000256" key="4">
    <source>
        <dbReference type="ARBA" id="ARBA00007739"/>
    </source>
</evidence>
<keyword evidence="18" id="KW-0812">Transmembrane</keyword>
<keyword evidence="10" id="KW-0378">Hydrolase</keyword>
<comment type="similarity">
    <text evidence="3">In the C-terminal section; belongs to the transpeptidase family.</text>
</comment>
<keyword evidence="14" id="KW-0511">Multifunctional enzyme</keyword>